<sequence>MLGFTRVVFIACTIGSAFSASNDTIASSPSFTVPTLIQIRDILSALEAPIISALTERLNLATDPVLYTNGTELAAYLKPREVTAEALGRYAYGNLEYPFTLGQVVEPDVTTTLNPFPPGRFHQDTYSGNPALFSFYLSTVVPLLNSTTSFFYHLDNSTLDDDAALNLDATILALLSHRSAIGKIVAESKFASDPTSFTPLIQAGNSSQIRVLLTNTTQEAGVLAQAATAAQAFSSAWVTSGAAETATSLIPSRMLQRRCSGS</sequence>
<keyword evidence="9" id="KW-1185">Reference proteome</keyword>
<dbReference type="SUPFAM" id="SSF48600">
    <property type="entry name" value="Chorismate mutase II"/>
    <property type="match status" value="1"/>
</dbReference>
<dbReference type="AlphaFoldDB" id="A0A4S4MMY0"/>
<dbReference type="PANTHER" id="PTHR21145:SF12">
    <property type="entry name" value="CHORISMATE MUTASE"/>
    <property type="match status" value="1"/>
</dbReference>
<dbReference type="InterPro" id="IPR036263">
    <property type="entry name" value="Chorismate_II_sf"/>
</dbReference>
<protein>
    <recommendedName>
        <fullName evidence="2">chorismate mutase</fullName>
        <ecNumber evidence="2">5.4.99.5</ecNumber>
    </recommendedName>
</protein>
<dbReference type="GO" id="GO:0004106">
    <property type="term" value="F:chorismate mutase activity"/>
    <property type="evidence" value="ECO:0007669"/>
    <property type="project" value="UniProtKB-EC"/>
</dbReference>
<evidence type="ECO:0000256" key="2">
    <source>
        <dbReference type="ARBA" id="ARBA00012404"/>
    </source>
</evidence>
<dbReference type="Proteomes" id="UP000308730">
    <property type="component" value="Unassembled WGS sequence"/>
</dbReference>
<dbReference type="EC" id="5.4.99.5" evidence="2"/>
<keyword evidence="3" id="KW-0963">Cytoplasm</keyword>
<feature type="signal peptide" evidence="7">
    <location>
        <begin position="1"/>
        <end position="19"/>
    </location>
</feature>
<dbReference type="GO" id="GO:0046417">
    <property type="term" value="P:chorismate metabolic process"/>
    <property type="evidence" value="ECO:0007669"/>
    <property type="project" value="InterPro"/>
</dbReference>
<keyword evidence="4" id="KW-0584">Phenylalanine biosynthesis</keyword>
<comment type="catalytic activity">
    <reaction evidence="6">
        <text>chorismate = prephenate</text>
        <dbReference type="Rhea" id="RHEA:13897"/>
        <dbReference type="ChEBI" id="CHEBI:29748"/>
        <dbReference type="ChEBI" id="CHEBI:29934"/>
        <dbReference type="EC" id="5.4.99.5"/>
    </reaction>
    <physiologicalReaction direction="left-to-right" evidence="6">
        <dbReference type="Rhea" id="RHEA:13898"/>
    </physiologicalReaction>
</comment>
<dbReference type="InterPro" id="IPR008238">
    <property type="entry name" value="Chorismate_mutase_AroQ_euk"/>
</dbReference>
<keyword evidence="7" id="KW-0732">Signal</keyword>
<dbReference type="GO" id="GO:0009094">
    <property type="term" value="P:L-phenylalanine biosynthetic process"/>
    <property type="evidence" value="ECO:0007669"/>
    <property type="project" value="UniProtKB-KW"/>
</dbReference>
<dbReference type="Gene3D" id="1.10.590.10">
    <property type="entry name" value="Chorismate mutase, AroQ class superfamily, eukaryotic"/>
    <property type="match status" value="1"/>
</dbReference>
<dbReference type="GO" id="GO:0005737">
    <property type="term" value="C:cytoplasm"/>
    <property type="evidence" value="ECO:0007669"/>
    <property type="project" value="UniProtKB-SubCell"/>
</dbReference>
<name>A0A4S4MMY0_9APHY</name>
<evidence type="ECO:0000256" key="1">
    <source>
        <dbReference type="ARBA" id="ARBA00004496"/>
    </source>
</evidence>
<comment type="subcellular location">
    <subcellularLocation>
        <location evidence="1">Cytoplasm</location>
    </subcellularLocation>
</comment>
<reference evidence="8 9" key="1">
    <citation type="submission" date="2019-02" db="EMBL/GenBank/DDBJ databases">
        <title>Genome sequencing of the rare red list fungi Antrodiella citrinella (Flaviporus citrinellus).</title>
        <authorList>
            <person name="Buettner E."/>
            <person name="Kellner H."/>
        </authorList>
    </citation>
    <scope>NUCLEOTIDE SEQUENCE [LARGE SCALE GENOMIC DNA]</scope>
    <source>
        <strain evidence="8 9">DSM 108506</strain>
    </source>
</reference>
<keyword evidence="4" id="KW-0028">Amino-acid biosynthesis</keyword>
<dbReference type="UniPathway" id="UPA00120">
    <property type="reaction ID" value="UER00203"/>
</dbReference>
<dbReference type="EMBL" id="SGPM01000271">
    <property type="protein sequence ID" value="THH27199.1"/>
    <property type="molecule type" value="Genomic_DNA"/>
</dbReference>
<accession>A0A4S4MMY0</accession>
<dbReference type="PANTHER" id="PTHR21145">
    <property type="entry name" value="CHORISMATE MUTASE"/>
    <property type="match status" value="1"/>
</dbReference>
<evidence type="ECO:0000256" key="5">
    <source>
        <dbReference type="ARBA" id="ARBA00023235"/>
    </source>
</evidence>
<dbReference type="OrthoDB" id="191918at2759"/>
<gene>
    <name evidence="8" type="ORF">EUX98_g6989</name>
</gene>
<dbReference type="InterPro" id="IPR037039">
    <property type="entry name" value="CM_AroQ_sf_eucaryotic"/>
</dbReference>
<keyword evidence="5" id="KW-0413">Isomerase</keyword>
<evidence type="ECO:0000313" key="8">
    <source>
        <dbReference type="EMBL" id="THH27199.1"/>
    </source>
</evidence>
<proteinExistence type="predicted"/>
<evidence type="ECO:0000256" key="3">
    <source>
        <dbReference type="ARBA" id="ARBA00022490"/>
    </source>
</evidence>
<organism evidence="8 9">
    <name type="scientific">Antrodiella citrinella</name>
    <dbReference type="NCBI Taxonomy" id="2447956"/>
    <lineage>
        <taxon>Eukaryota</taxon>
        <taxon>Fungi</taxon>
        <taxon>Dikarya</taxon>
        <taxon>Basidiomycota</taxon>
        <taxon>Agaricomycotina</taxon>
        <taxon>Agaricomycetes</taxon>
        <taxon>Polyporales</taxon>
        <taxon>Steccherinaceae</taxon>
        <taxon>Antrodiella</taxon>
    </lineage>
</organism>
<keyword evidence="4" id="KW-0057">Aromatic amino acid biosynthesis</keyword>
<evidence type="ECO:0000313" key="9">
    <source>
        <dbReference type="Proteomes" id="UP000308730"/>
    </source>
</evidence>
<evidence type="ECO:0000256" key="6">
    <source>
        <dbReference type="ARBA" id="ARBA00023979"/>
    </source>
</evidence>
<evidence type="ECO:0000256" key="7">
    <source>
        <dbReference type="SAM" id="SignalP"/>
    </source>
</evidence>
<comment type="caution">
    <text evidence="8">The sequence shown here is derived from an EMBL/GenBank/DDBJ whole genome shotgun (WGS) entry which is preliminary data.</text>
</comment>
<feature type="chain" id="PRO_5020882459" description="chorismate mutase" evidence="7">
    <location>
        <begin position="20"/>
        <end position="262"/>
    </location>
</feature>
<evidence type="ECO:0000256" key="4">
    <source>
        <dbReference type="ARBA" id="ARBA00023222"/>
    </source>
</evidence>